<evidence type="ECO:0000256" key="6">
    <source>
        <dbReference type="ARBA" id="ARBA00022723"/>
    </source>
</evidence>
<feature type="binding site" evidence="9">
    <location>
        <position position="354"/>
    </location>
    <ligand>
        <name>Mn(2+)</name>
        <dbReference type="ChEBI" id="CHEBI:29035"/>
        <label>1</label>
    </ligand>
</feature>
<dbReference type="CDD" id="cd00433">
    <property type="entry name" value="Peptidase_M17"/>
    <property type="match status" value="1"/>
</dbReference>
<evidence type="ECO:0000256" key="9">
    <source>
        <dbReference type="HAMAP-Rule" id="MF_00181"/>
    </source>
</evidence>
<dbReference type="GO" id="GO:0006508">
    <property type="term" value="P:proteolysis"/>
    <property type="evidence" value="ECO:0007669"/>
    <property type="project" value="UniProtKB-KW"/>
</dbReference>
<dbReference type="InterPro" id="IPR043472">
    <property type="entry name" value="Macro_dom-like"/>
</dbReference>
<reference evidence="11 12" key="1">
    <citation type="journal article" date="2018" name="Int. J. Syst. Evol. Microbiol.">
        <title>Whole-genome-based revisit of Photorhabdus phylogeny: proposal for the elevation of most Photorhabdus subspecies to the species level and description of one novel species Photorhabdus bodei sp. nov., and one novel subspecies Photorhabdus laumondii subsp. clarkei subsp. nov.</title>
        <authorList>
            <person name="Machado R.A.R."/>
            <person name="Wuthrich D."/>
            <person name="Kuhnert P."/>
            <person name="Arce C.C.M."/>
            <person name="Thonen L."/>
            <person name="Ruiz C."/>
            <person name="Zhang X."/>
            <person name="Robert C.A.M."/>
            <person name="Karimi J."/>
            <person name="Kamali S."/>
            <person name="Ma J."/>
            <person name="Bruggmann R."/>
            <person name="Erb M."/>
        </authorList>
    </citation>
    <scope>NUCLEOTIDE SEQUENCE [LARGE SCALE GENOMIC DNA]</scope>
    <source>
        <strain evidence="11 12">BOJ-47</strain>
    </source>
</reference>
<dbReference type="InterPro" id="IPR008283">
    <property type="entry name" value="Peptidase_M17_N"/>
</dbReference>
<dbReference type="RefSeq" id="WP_113024709.1">
    <property type="nucleotide sequence ID" value="NZ_CAWNWQ010000003.1"/>
</dbReference>
<evidence type="ECO:0000313" key="12">
    <source>
        <dbReference type="Proteomes" id="UP000250870"/>
    </source>
</evidence>
<dbReference type="EC" id="3.4.11.1" evidence="9"/>
<dbReference type="Gene3D" id="3.40.630.10">
    <property type="entry name" value="Zn peptidases"/>
    <property type="match status" value="1"/>
</dbReference>
<dbReference type="FunFam" id="3.40.630.10:FF:000004">
    <property type="entry name" value="Probable cytosol aminopeptidase"/>
    <property type="match status" value="1"/>
</dbReference>
<dbReference type="PRINTS" id="PR00481">
    <property type="entry name" value="LAMNOPPTDASE"/>
</dbReference>
<evidence type="ECO:0000256" key="2">
    <source>
        <dbReference type="ARBA" id="ARBA00000967"/>
    </source>
</evidence>
<dbReference type="AlphaFoldDB" id="A0A329VL03"/>
<feature type="binding site" evidence="9">
    <location>
        <position position="275"/>
    </location>
    <ligand>
        <name>Mn(2+)</name>
        <dbReference type="ChEBI" id="CHEBI:29035"/>
        <label>2</label>
    </ligand>
</feature>
<feature type="binding site" evidence="9">
    <location>
        <position position="352"/>
    </location>
    <ligand>
        <name>Mn(2+)</name>
        <dbReference type="ChEBI" id="CHEBI:29035"/>
        <label>1</label>
    </ligand>
</feature>
<name>A0A329VL03_9GAMM</name>
<gene>
    <name evidence="9" type="primary">pepA</name>
    <name evidence="11" type="ORF">CKY01_03410</name>
</gene>
<sequence>MEFSVKSGSPEKQRSACIIVGVFEPRRLSSIAEQLDKISDGYISALLRRGELEGKVGQSLLLHHVPNVLSERILLIGCGKERELDERQYKQIIQKTINTLNETGSMEAVCFLTELHVKGRNNYWKVRQAVETAKESLYAFNQLKSNKNELRRPLRKMVFNVPTRRELTSGERAIQHGLAIAAGIKAAKDLGNMPPNICNAAYLASQARQLADSANSHITTKVIGEEQMKELGMNAYLAVGQGSQNESLMSVMEYKGNSDKHAKPIILVGKGLTFDSGGISIKSAGGMDEMKYDMCGAATVYGVMRVVSELQLPLNVIGVMAGCENMPGGRAYRPGDILTTLSGQTVEVLNTDAEGRLVLCDALTYVERFDPELVIDIATLTGACITALGNHYSGLLSNHNPLAHELLNASEQSGDRAWRLPMTDEFFEQIDSNFADLANTGGSGGGAITAACFLSRFATKYHWAHLDIAGTAWRSGKAKGATGRPVALLSQFLLNRAGSAGINNDD</sequence>
<keyword evidence="4 9" id="KW-0031">Aminopeptidase</keyword>
<dbReference type="NCBIfam" id="NF002074">
    <property type="entry name" value="PRK00913.1-4"/>
    <property type="match status" value="1"/>
</dbReference>
<dbReference type="Pfam" id="PF00883">
    <property type="entry name" value="Peptidase_M17"/>
    <property type="match status" value="1"/>
</dbReference>
<organism evidence="11 12">
    <name type="scientific">Photorhabdus laumondii subsp. clarkei</name>
    <dbReference type="NCBI Taxonomy" id="2029685"/>
    <lineage>
        <taxon>Bacteria</taxon>
        <taxon>Pseudomonadati</taxon>
        <taxon>Pseudomonadota</taxon>
        <taxon>Gammaproteobacteria</taxon>
        <taxon>Enterobacterales</taxon>
        <taxon>Morganellaceae</taxon>
        <taxon>Photorhabdus</taxon>
    </lineage>
</organism>
<evidence type="ECO:0000256" key="8">
    <source>
        <dbReference type="ARBA" id="ARBA00023211"/>
    </source>
</evidence>
<dbReference type="PANTHER" id="PTHR11963:SF23">
    <property type="entry name" value="CYTOSOL AMINOPEPTIDASE"/>
    <property type="match status" value="1"/>
</dbReference>
<dbReference type="Pfam" id="PF02789">
    <property type="entry name" value="Peptidase_M17_N"/>
    <property type="match status" value="1"/>
</dbReference>
<dbReference type="SUPFAM" id="SSF53187">
    <property type="entry name" value="Zn-dependent exopeptidases"/>
    <property type="match status" value="1"/>
</dbReference>
<evidence type="ECO:0000256" key="3">
    <source>
        <dbReference type="ARBA" id="ARBA00009528"/>
    </source>
</evidence>
<comment type="function">
    <text evidence="9">Presumably involved in the processing and regular turnover of intracellular proteins. Catalyzes the removal of unsubstituted N-terminal amino acids from various peptides.</text>
</comment>
<dbReference type="GO" id="GO:0006355">
    <property type="term" value="P:regulation of DNA-templated transcription"/>
    <property type="evidence" value="ECO:0007669"/>
    <property type="project" value="UniProtKB-ARBA"/>
</dbReference>
<dbReference type="GO" id="GO:0070006">
    <property type="term" value="F:metalloaminopeptidase activity"/>
    <property type="evidence" value="ECO:0007669"/>
    <property type="project" value="InterPro"/>
</dbReference>
<feature type="domain" description="Cytosol aminopeptidase" evidence="10">
    <location>
        <begin position="350"/>
        <end position="357"/>
    </location>
</feature>
<evidence type="ECO:0000259" key="10">
    <source>
        <dbReference type="PROSITE" id="PS00631"/>
    </source>
</evidence>
<dbReference type="PANTHER" id="PTHR11963">
    <property type="entry name" value="LEUCINE AMINOPEPTIDASE-RELATED"/>
    <property type="match status" value="1"/>
</dbReference>
<dbReference type="GO" id="GO:0005737">
    <property type="term" value="C:cytoplasm"/>
    <property type="evidence" value="ECO:0007669"/>
    <property type="project" value="UniProtKB-SubCell"/>
</dbReference>
<comment type="catalytic activity">
    <reaction evidence="1 9">
        <text>Release of an N-terminal amino acid, Xaa-|-Yaa-, in which Xaa is preferably Leu, but may be other amino acids including Pro although not Arg or Lys, and Yaa may be Pro. Amino acid amides and methyl esters are also readily hydrolyzed, but rates on arylamides are exceedingly low.</text>
        <dbReference type="EC" id="3.4.11.1"/>
    </reaction>
</comment>
<feature type="binding site" evidence="9">
    <location>
        <position position="354"/>
    </location>
    <ligand>
        <name>Mn(2+)</name>
        <dbReference type="ChEBI" id="CHEBI:29035"/>
        <label>2</label>
    </ligand>
</feature>
<dbReference type="Proteomes" id="UP000250870">
    <property type="component" value="Unassembled WGS sequence"/>
</dbReference>
<dbReference type="FunFam" id="3.40.220.10:FF:000001">
    <property type="entry name" value="Probable cytosol aminopeptidase"/>
    <property type="match status" value="1"/>
</dbReference>
<feature type="binding site" evidence="9">
    <location>
        <position position="293"/>
    </location>
    <ligand>
        <name>Mn(2+)</name>
        <dbReference type="ChEBI" id="CHEBI:29035"/>
        <label>2</label>
    </ligand>
</feature>
<comment type="caution">
    <text evidence="11">The sequence shown here is derived from an EMBL/GenBank/DDBJ whole genome shotgun (WGS) entry which is preliminary data.</text>
</comment>
<comment type="cofactor">
    <cofactor evidence="9">
        <name>Mn(2+)</name>
        <dbReference type="ChEBI" id="CHEBI:29035"/>
    </cofactor>
    <text evidence="9">Binds 2 manganese ions per subunit.</text>
</comment>
<keyword evidence="9" id="KW-0963">Cytoplasm</keyword>
<comment type="subcellular location">
    <subcellularLocation>
        <location evidence="9">Cytoplasm</location>
    </subcellularLocation>
</comment>
<evidence type="ECO:0000256" key="5">
    <source>
        <dbReference type="ARBA" id="ARBA00022670"/>
    </source>
</evidence>
<dbReference type="NCBIfam" id="NF002072">
    <property type="entry name" value="PRK00913.1-1"/>
    <property type="match status" value="1"/>
</dbReference>
<dbReference type="EMBL" id="NSCI01000003">
    <property type="protein sequence ID" value="RAW92545.1"/>
    <property type="molecule type" value="Genomic_DNA"/>
</dbReference>
<feature type="active site" evidence="9">
    <location>
        <position position="356"/>
    </location>
</feature>
<dbReference type="HAMAP" id="MF_00181">
    <property type="entry name" value="Cytosol_peptidase_M17"/>
    <property type="match status" value="1"/>
</dbReference>
<keyword evidence="7 9" id="KW-0378">Hydrolase</keyword>
<evidence type="ECO:0000313" key="11">
    <source>
        <dbReference type="EMBL" id="RAW92545.1"/>
    </source>
</evidence>
<keyword evidence="8 9" id="KW-0464">Manganese</keyword>
<evidence type="ECO:0000256" key="1">
    <source>
        <dbReference type="ARBA" id="ARBA00000135"/>
    </source>
</evidence>
<proteinExistence type="inferred from homology"/>
<feature type="active site" evidence="9">
    <location>
        <position position="282"/>
    </location>
</feature>
<feature type="binding site" evidence="9">
    <location>
        <position position="270"/>
    </location>
    <ligand>
        <name>Mn(2+)</name>
        <dbReference type="ChEBI" id="CHEBI:29035"/>
        <label>2</label>
    </ligand>
</feature>
<dbReference type="InterPro" id="IPR023042">
    <property type="entry name" value="Peptidase_M17_leu_NH2_pept"/>
</dbReference>
<dbReference type="InterPro" id="IPR011356">
    <property type="entry name" value="Leucine_aapep/pepB"/>
</dbReference>
<dbReference type="EC" id="3.4.11.10" evidence="9"/>
<protein>
    <recommendedName>
        <fullName evidence="9">Probable cytosol aminopeptidase</fullName>
        <ecNumber evidence="9">3.4.11.1</ecNumber>
    </recommendedName>
    <alternativeName>
        <fullName evidence="9">Leucine aminopeptidase</fullName>
        <shortName evidence="9">LAP</shortName>
        <ecNumber evidence="9">3.4.11.10</ecNumber>
    </alternativeName>
    <alternativeName>
        <fullName evidence="9">Leucyl aminopeptidase</fullName>
    </alternativeName>
</protein>
<keyword evidence="5 9" id="KW-0645">Protease</keyword>
<evidence type="ECO:0000256" key="7">
    <source>
        <dbReference type="ARBA" id="ARBA00022801"/>
    </source>
</evidence>
<comment type="catalytic activity">
    <reaction evidence="2 9">
        <text>Release of an N-terminal amino acid, preferentially leucine, but not glutamic or aspartic acids.</text>
        <dbReference type="EC" id="3.4.11.10"/>
    </reaction>
</comment>
<comment type="similarity">
    <text evidence="3 9">Belongs to the peptidase M17 family.</text>
</comment>
<dbReference type="PROSITE" id="PS00631">
    <property type="entry name" value="CYTOSOL_AP"/>
    <property type="match status" value="1"/>
</dbReference>
<evidence type="ECO:0000256" key="4">
    <source>
        <dbReference type="ARBA" id="ARBA00022438"/>
    </source>
</evidence>
<keyword evidence="6 9" id="KW-0479">Metal-binding</keyword>
<dbReference type="InterPro" id="IPR000819">
    <property type="entry name" value="Peptidase_M17_C"/>
</dbReference>
<accession>A0A329VL03</accession>
<dbReference type="GO" id="GO:0009892">
    <property type="term" value="P:negative regulation of metabolic process"/>
    <property type="evidence" value="ECO:0007669"/>
    <property type="project" value="UniProtKB-ARBA"/>
</dbReference>
<dbReference type="SUPFAM" id="SSF52949">
    <property type="entry name" value="Macro domain-like"/>
    <property type="match status" value="1"/>
</dbReference>
<dbReference type="GO" id="GO:0030145">
    <property type="term" value="F:manganese ion binding"/>
    <property type="evidence" value="ECO:0007669"/>
    <property type="project" value="UniProtKB-UniRule"/>
</dbReference>
<feature type="binding site" evidence="9">
    <location>
        <position position="275"/>
    </location>
    <ligand>
        <name>Mn(2+)</name>
        <dbReference type="ChEBI" id="CHEBI:29035"/>
        <label>1</label>
    </ligand>
</feature>
<dbReference type="Gene3D" id="3.40.220.10">
    <property type="entry name" value="Leucine Aminopeptidase, subunit E, domain 1"/>
    <property type="match status" value="1"/>
</dbReference>
<dbReference type="GO" id="GO:0003677">
    <property type="term" value="F:DNA binding"/>
    <property type="evidence" value="ECO:0007669"/>
    <property type="project" value="UniProtKB-ARBA"/>
</dbReference>
<dbReference type="GO" id="GO:0006310">
    <property type="term" value="P:DNA recombination"/>
    <property type="evidence" value="ECO:0007669"/>
    <property type="project" value="UniProtKB-ARBA"/>
</dbReference>